<dbReference type="PANTHER" id="PTHR24394:SF29">
    <property type="entry name" value="MYONEURIN"/>
    <property type="match status" value="1"/>
</dbReference>
<evidence type="ECO:0000313" key="11">
    <source>
        <dbReference type="Proteomes" id="UP001627154"/>
    </source>
</evidence>
<evidence type="ECO:0000256" key="8">
    <source>
        <dbReference type="SAM" id="MobiDB-lite"/>
    </source>
</evidence>
<dbReference type="Pfam" id="PF00096">
    <property type="entry name" value="zf-C2H2"/>
    <property type="match status" value="1"/>
</dbReference>
<dbReference type="PANTHER" id="PTHR24394">
    <property type="entry name" value="ZINC FINGER PROTEIN"/>
    <property type="match status" value="1"/>
</dbReference>
<gene>
    <name evidence="10" type="ORF">TKK_004103</name>
</gene>
<dbReference type="InterPro" id="IPR013087">
    <property type="entry name" value="Znf_C2H2_type"/>
</dbReference>
<keyword evidence="4 7" id="KW-0863">Zinc-finger</keyword>
<evidence type="ECO:0000256" key="5">
    <source>
        <dbReference type="ARBA" id="ARBA00022833"/>
    </source>
</evidence>
<feature type="compositionally biased region" description="Basic and acidic residues" evidence="8">
    <location>
        <begin position="251"/>
        <end position="269"/>
    </location>
</feature>
<feature type="domain" description="C2H2-type" evidence="9">
    <location>
        <begin position="181"/>
        <end position="209"/>
    </location>
</feature>
<dbReference type="Proteomes" id="UP001627154">
    <property type="component" value="Unassembled WGS sequence"/>
</dbReference>
<feature type="domain" description="C2H2-type" evidence="9">
    <location>
        <begin position="209"/>
        <end position="231"/>
    </location>
</feature>
<evidence type="ECO:0000256" key="7">
    <source>
        <dbReference type="PROSITE-ProRule" id="PRU00042"/>
    </source>
</evidence>
<keyword evidence="3" id="KW-0677">Repeat</keyword>
<evidence type="ECO:0000256" key="2">
    <source>
        <dbReference type="ARBA" id="ARBA00022723"/>
    </source>
</evidence>
<dbReference type="SUPFAM" id="SSF57667">
    <property type="entry name" value="beta-beta-alpha zinc fingers"/>
    <property type="match status" value="2"/>
</dbReference>
<dbReference type="GO" id="GO:0008270">
    <property type="term" value="F:zinc ion binding"/>
    <property type="evidence" value="ECO:0007669"/>
    <property type="project" value="UniProtKB-KW"/>
</dbReference>
<keyword evidence="11" id="KW-1185">Reference proteome</keyword>
<accession>A0ABD2XCM0</accession>
<dbReference type="GO" id="GO:0005634">
    <property type="term" value="C:nucleus"/>
    <property type="evidence" value="ECO:0007669"/>
    <property type="project" value="UniProtKB-SubCell"/>
</dbReference>
<evidence type="ECO:0000256" key="1">
    <source>
        <dbReference type="ARBA" id="ARBA00004123"/>
    </source>
</evidence>
<comment type="subcellular location">
    <subcellularLocation>
        <location evidence="1">Nucleus</location>
    </subcellularLocation>
</comment>
<protein>
    <recommendedName>
        <fullName evidence="9">C2H2-type domain-containing protein</fullName>
    </recommendedName>
</protein>
<dbReference type="EMBL" id="JBJJXI010000032">
    <property type="protein sequence ID" value="KAL3402946.1"/>
    <property type="molecule type" value="Genomic_DNA"/>
</dbReference>
<feature type="region of interest" description="Disordered" evidence="8">
    <location>
        <begin position="35"/>
        <end position="63"/>
    </location>
</feature>
<feature type="region of interest" description="Disordered" evidence="8">
    <location>
        <begin position="248"/>
        <end position="286"/>
    </location>
</feature>
<organism evidence="10 11">
    <name type="scientific">Trichogramma kaykai</name>
    <dbReference type="NCBI Taxonomy" id="54128"/>
    <lineage>
        <taxon>Eukaryota</taxon>
        <taxon>Metazoa</taxon>
        <taxon>Ecdysozoa</taxon>
        <taxon>Arthropoda</taxon>
        <taxon>Hexapoda</taxon>
        <taxon>Insecta</taxon>
        <taxon>Pterygota</taxon>
        <taxon>Neoptera</taxon>
        <taxon>Endopterygota</taxon>
        <taxon>Hymenoptera</taxon>
        <taxon>Apocrita</taxon>
        <taxon>Proctotrupomorpha</taxon>
        <taxon>Chalcidoidea</taxon>
        <taxon>Trichogrammatidae</taxon>
        <taxon>Trichogramma</taxon>
    </lineage>
</organism>
<proteinExistence type="predicted"/>
<dbReference type="PROSITE" id="PS50157">
    <property type="entry name" value="ZINC_FINGER_C2H2_2"/>
    <property type="match status" value="3"/>
</dbReference>
<evidence type="ECO:0000256" key="3">
    <source>
        <dbReference type="ARBA" id="ARBA00022737"/>
    </source>
</evidence>
<dbReference type="PROSITE" id="PS00028">
    <property type="entry name" value="ZINC_FINGER_C2H2_1"/>
    <property type="match status" value="3"/>
</dbReference>
<evidence type="ECO:0000256" key="6">
    <source>
        <dbReference type="ARBA" id="ARBA00023242"/>
    </source>
</evidence>
<keyword evidence="5" id="KW-0862">Zinc</keyword>
<evidence type="ECO:0000259" key="9">
    <source>
        <dbReference type="PROSITE" id="PS50157"/>
    </source>
</evidence>
<reference evidence="10 11" key="1">
    <citation type="journal article" date="2024" name="bioRxiv">
        <title>A reference genome for Trichogramma kaykai: A tiny desert-dwelling parasitoid wasp with competing sex-ratio distorters.</title>
        <authorList>
            <person name="Culotta J."/>
            <person name="Lindsey A.R."/>
        </authorList>
    </citation>
    <scope>NUCLEOTIDE SEQUENCE [LARGE SCALE GENOMIC DNA]</scope>
    <source>
        <strain evidence="10 11">KSX58</strain>
    </source>
</reference>
<dbReference type="Pfam" id="PF05605">
    <property type="entry name" value="zf-Di19"/>
    <property type="match status" value="1"/>
</dbReference>
<keyword evidence="2" id="KW-0479">Metal-binding</keyword>
<feature type="domain" description="C2H2-type" evidence="9">
    <location>
        <begin position="153"/>
        <end position="181"/>
    </location>
</feature>
<dbReference type="SMART" id="SM00355">
    <property type="entry name" value="ZnF_C2H2"/>
    <property type="match status" value="5"/>
</dbReference>
<dbReference type="Gene3D" id="3.30.160.60">
    <property type="entry name" value="Classic Zinc Finger"/>
    <property type="match status" value="2"/>
</dbReference>
<keyword evidence="6" id="KW-0539">Nucleus</keyword>
<feature type="compositionally biased region" description="Basic and acidic residues" evidence="8">
    <location>
        <begin position="35"/>
        <end position="46"/>
    </location>
</feature>
<evidence type="ECO:0000313" key="10">
    <source>
        <dbReference type="EMBL" id="KAL3402946.1"/>
    </source>
</evidence>
<sequence length="306" mass="35375">MSSPLILDDSRSIRPISERCGSKFDSIILATGEAKSVEKRESKLNDEETVETPQLFPNVSNSDVHREISGSEMQENDKNHEMKLNDIVMAIKTSEPISNVSFLEHQEKVASTKKKTSSEDKRYPCPICKNMHATKGYVINIHINVTHKKNSKFECDYCKKRFSRRSTIYEHIKANHLGQKHVCPVCEKAFTRSNLLKKHINSQHNGDGFECDVCGAKFVNDRNLQKHAMKHVLKFMEHELHSHLWAKHRIAHNERRKSRDETEGKDTQAHPRKRRGSSSKCVPCEQPLGNEAKYKKHFHLKHFQRS</sequence>
<dbReference type="AlphaFoldDB" id="A0ABD2XCM0"/>
<evidence type="ECO:0000256" key="4">
    <source>
        <dbReference type="ARBA" id="ARBA00022771"/>
    </source>
</evidence>
<dbReference type="InterPro" id="IPR008598">
    <property type="entry name" value="Di19_Zn-bd"/>
</dbReference>
<feature type="compositionally biased region" description="Polar residues" evidence="8">
    <location>
        <begin position="51"/>
        <end position="62"/>
    </location>
</feature>
<name>A0ABD2XCM0_9HYME</name>
<comment type="caution">
    <text evidence="10">The sequence shown here is derived from an EMBL/GenBank/DDBJ whole genome shotgun (WGS) entry which is preliminary data.</text>
</comment>
<dbReference type="InterPro" id="IPR036236">
    <property type="entry name" value="Znf_C2H2_sf"/>
</dbReference>